<proteinExistence type="predicted"/>
<sequence>MMGTSRAFDRYRRSAGEKTTLPRLIAGTLIVIAFWVVSSFAAIGIGSYLFGMGRIGAGEALETDLMMDFIASPAGIAAMLLSFSGIWVGLWLAMRFVHRQPLSALFGAGRRLSRGGFARGFLAVILTSLLSEALIYLIRPEIVRGPIPPASWLLFLLPAVLLTFIQTSAEEVLFRGYMMRGLAARFASPLVWFLLPVIVFTALHWGASANPAVHLSGILTIGAFALVLAATVWLTGNLGAAFGAHLANNLFGFTLISHQDTYGALALFMGASLEGPGWTATDAVLLTLIGFACSALTLALLVHPRSPLKLQTEPEDVAAPVPSQRQP</sequence>
<dbReference type="Pfam" id="PF02517">
    <property type="entry name" value="Rce1-like"/>
    <property type="match status" value="1"/>
</dbReference>
<evidence type="ECO:0000259" key="2">
    <source>
        <dbReference type="Pfam" id="PF02517"/>
    </source>
</evidence>
<dbReference type="InterPro" id="IPR003675">
    <property type="entry name" value="Rce1/LyrA-like_dom"/>
</dbReference>
<dbReference type="HOGENOM" id="CLU_052492_2_0_5"/>
<accession>A0A011VQ22</accession>
<dbReference type="EMBL" id="SNZF01000003">
    <property type="protein sequence ID" value="TDR37249.1"/>
    <property type="molecule type" value="Genomic_DNA"/>
</dbReference>
<keyword evidence="1" id="KW-0812">Transmembrane</keyword>
<feature type="domain" description="CAAX prenyl protease 2/Lysostaphin resistance protein A-like" evidence="2">
    <location>
        <begin position="154"/>
        <end position="251"/>
    </location>
</feature>
<evidence type="ECO:0000256" key="1">
    <source>
        <dbReference type="SAM" id="Phobius"/>
    </source>
</evidence>
<dbReference type="OrthoDB" id="7171777at2"/>
<name>A0A011VQ22_9HYPH</name>
<feature type="transmembrane region" description="Helical" evidence="1">
    <location>
        <begin position="70"/>
        <end position="97"/>
    </location>
</feature>
<feature type="transmembrane region" description="Helical" evidence="1">
    <location>
        <begin position="190"/>
        <end position="207"/>
    </location>
</feature>
<feature type="transmembrane region" description="Helical" evidence="1">
    <location>
        <begin position="150"/>
        <end position="169"/>
    </location>
</feature>
<feature type="transmembrane region" description="Helical" evidence="1">
    <location>
        <begin position="283"/>
        <end position="302"/>
    </location>
</feature>
<keyword evidence="1" id="KW-0472">Membrane</keyword>
<dbReference type="RefSeq" id="WP_035022176.1">
    <property type="nucleotide sequence ID" value="NZ_KK073877.1"/>
</dbReference>
<dbReference type="Proteomes" id="UP000294958">
    <property type="component" value="Unassembled WGS sequence"/>
</dbReference>
<dbReference type="AlphaFoldDB" id="A0A011VQ22"/>
<reference evidence="3 5" key="1">
    <citation type="submission" date="2014-02" db="EMBL/GenBank/DDBJ databases">
        <title>Aquamicrobium defluvii Genome sequencing.</title>
        <authorList>
            <person name="Wang X."/>
        </authorList>
    </citation>
    <scope>NUCLEOTIDE SEQUENCE [LARGE SCALE GENOMIC DNA]</scope>
    <source>
        <strain evidence="3 5">W13Z1</strain>
    </source>
</reference>
<feature type="transmembrane region" description="Helical" evidence="1">
    <location>
        <begin position="213"/>
        <end position="234"/>
    </location>
</feature>
<evidence type="ECO:0000313" key="6">
    <source>
        <dbReference type="Proteomes" id="UP000294958"/>
    </source>
</evidence>
<dbReference type="eggNOG" id="COG1266">
    <property type="taxonomic scope" value="Bacteria"/>
</dbReference>
<dbReference type="Proteomes" id="UP000019849">
    <property type="component" value="Unassembled WGS sequence"/>
</dbReference>
<dbReference type="PATRIC" id="fig|69279.3.peg.178"/>
<feature type="transmembrane region" description="Helical" evidence="1">
    <location>
        <begin position="246"/>
        <end position="271"/>
    </location>
</feature>
<evidence type="ECO:0000313" key="5">
    <source>
        <dbReference type="Proteomes" id="UP000019849"/>
    </source>
</evidence>
<evidence type="ECO:0000313" key="3">
    <source>
        <dbReference type="EMBL" id="EXL10450.1"/>
    </source>
</evidence>
<feature type="transmembrane region" description="Helical" evidence="1">
    <location>
        <begin position="117"/>
        <end position="138"/>
    </location>
</feature>
<evidence type="ECO:0000313" key="4">
    <source>
        <dbReference type="EMBL" id="TDR37249.1"/>
    </source>
</evidence>
<dbReference type="EMBL" id="JENY01000001">
    <property type="protein sequence ID" value="EXL10450.1"/>
    <property type="molecule type" value="Genomic_DNA"/>
</dbReference>
<protein>
    <submittedName>
        <fullName evidence="3">Abortive phage infection protein</fullName>
    </submittedName>
</protein>
<dbReference type="STRING" id="69279.BG36_00885"/>
<gene>
    <name evidence="3" type="ORF">BG36_00885</name>
    <name evidence="4" type="ORF">DES43_103178</name>
</gene>
<organism evidence="3 5">
    <name type="scientific">Aquamicrobium defluvii</name>
    <dbReference type="NCBI Taxonomy" id="69279"/>
    <lineage>
        <taxon>Bacteria</taxon>
        <taxon>Pseudomonadati</taxon>
        <taxon>Pseudomonadota</taxon>
        <taxon>Alphaproteobacteria</taxon>
        <taxon>Hyphomicrobiales</taxon>
        <taxon>Phyllobacteriaceae</taxon>
        <taxon>Aquamicrobium</taxon>
    </lineage>
</organism>
<dbReference type="GO" id="GO:0080120">
    <property type="term" value="P:CAAX-box protein maturation"/>
    <property type="evidence" value="ECO:0007669"/>
    <property type="project" value="UniProtKB-ARBA"/>
</dbReference>
<feature type="transmembrane region" description="Helical" evidence="1">
    <location>
        <begin position="21"/>
        <end position="50"/>
    </location>
</feature>
<keyword evidence="6" id="KW-1185">Reference proteome</keyword>
<reference evidence="4 6" key="2">
    <citation type="submission" date="2019-03" db="EMBL/GenBank/DDBJ databases">
        <title>Genomic Encyclopedia of Type Strains, Phase IV (KMG-IV): sequencing the most valuable type-strain genomes for metagenomic binning, comparative biology and taxonomic classification.</title>
        <authorList>
            <person name="Goeker M."/>
        </authorList>
    </citation>
    <scope>NUCLEOTIDE SEQUENCE [LARGE SCALE GENOMIC DNA]</scope>
    <source>
        <strain evidence="4 6">DSM 11603</strain>
    </source>
</reference>
<keyword evidence="1" id="KW-1133">Transmembrane helix</keyword>
<dbReference type="GO" id="GO:0004175">
    <property type="term" value="F:endopeptidase activity"/>
    <property type="evidence" value="ECO:0007669"/>
    <property type="project" value="UniProtKB-ARBA"/>
</dbReference>
<comment type="caution">
    <text evidence="3">The sequence shown here is derived from an EMBL/GenBank/DDBJ whole genome shotgun (WGS) entry which is preliminary data.</text>
</comment>